<protein>
    <submittedName>
        <fullName evidence="1">8959_t:CDS:1</fullName>
    </submittedName>
</protein>
<reference evidence="1" key="1">
    <citation type="submission" date="2021-06" db="EMBL/GenBank/DDBJ databases">
        <authorList>
            <person name="Kallberg Y."/>
            <person name="Tangrot J."/>
            <person name="Rosling A."/>
        </authorList>
    </citation>
    <scope>NUCLEOTIDE SEQUENCE</scope>
    <source>
        <strain evidence="1">MA461A</strain>
    </source>
</reference>
<sequence length="53" mass="6296">TQRYLKAKDISEDIIELPIKRQEDIRSTLQNLHKVFSFTRAPQFIFNLPPLPE</sequence>
<feature type="non-terminal residue" evidence="1">
    <location>
        <position position="53"/>
    </location>
</feature>
<dbReference type="EMBL" id="CAJVQC010089435">
    <property type="protein sequence ID" value="CAG8824773.1"/>
    <property type="molecule type" value="Genomic_DNA"/>
</dbReference>
<comment type="caution">
    <text evidence="1">The sequence shown here is derived from an EMBL/GenBank/DDBJ whole genome shotgun (WGS) entry which is preliminary data.</text>
</comment>
<evidence type="ECO:0000313" key="1">
    <source>
        <dbReference type="EMBL" id="CAG8824773.1"/>
    </source>
</evidence>
<organism evidence="1 2">
    <name type="scientific">Racocetra persica</name>
    <dbReference type="NCBI Taxonomy" id="160502"/>
    <lineage>
        <taxon>Eukaryota</taxon>
        <taxon>Fungi</taxon>
        <taxon>Fungi incertae sedis</taxon>
        <taxon>Mucoromycota</taxon>
        <taxon>Glomeromycotina</taxon>
        <taxon>Glomeromycetes</taxon>
        <taxon>Diversisporales</taxon>
        <taxon>Gigasporaceae</taxon>
        <taxon>Racocetra</taxon>
    </lineage>
</organism>
<gene>
    <name evidence="1" type="ORF">RPERSI_LOCUS26328</name>
</gene>
<proteinExistence type="predicted"/>
<name>A0ACA9S478_9GLOM</name>
<evidence type="ECO:0000313" key="2">
    <source>
        <dbReference type="Proteomes" id="UP000789920"/>
    </source>
</evidence>
<dbReference type="Proteomes" id="UP000789920">
    <property type="component" value="Unassembled WGS sequence"/>
</dbReference>
<feature type="non-terminal residue" evidence="1">
    <location>
        <position position="1"/>
    </location>
</feature>
<accession>A0ACA9S478</accession>
<keyword evidence="2" id="KW-1185">Reference proteome</keyword>